<dbReference type="SUPFAM" id="SSF53187">
    <property type="entry name" value="Zn-dependent exopeptidases"/>
    <property type="match status" value="1"/>
</dbReference>
<comment type="caution">
    <text evidence="1">The sequence shown here is derived from an EMBL/GenBank/DDBJ whole genome shotgun (WGS) entry which is preliminary data.</text>
</comment>
<organism evidence="1 2">
    <name type="scientific">Candidatus Gottesmanbacteria bacterium RIFCSPHIGHO2_01_FULL_42_12</name>
    <dbReference type="NCBI Taxonomy" id="1798377"/>
    <lineage>
        <taxon>Bacteria</taxon>
        <taxon>Candidatus Gottesmaniibacteriota</taxon>
    </lineage>
</organism>
<proteinExistence type="predicted"/>
<evidence type="ECO:0000313" key="2">
    <source>
        <dbReference type="Proteomes" id="UP000178681"/>
    </source>
</evidence>
<evidence type="ECO:0008006" key="3">
    <source>
        <dbReference type="Google" id="ProtNLM"/>
    </source>
</evidence>
<sequence length="231" mass="26509">MFSYKKIVATSQRYYLKGENPKLLIVSGTHGDEPDTVPIVEEIVERSHDQLPDFLYVPEISPSALKLGTRRNVNGIDVNRSFYAGVNDEEVRQLMSLWSNYSFDLFLTFHEDPTNSEFYLYDGTIEENREGRHLEGTQRLDLLRQDVLSAGVPLFNGVDDPDDPGLGFKAKDGYIHWPMEYNDHSADYWLLVETKRAKQVINPEIPGLISKDKKAQIVNSIFKRLVIEKID</sequence>
<reference evidence="1 2" key="1">
    <citation type="journal article" date="2016" name="Nat. Commun.">
        <title>Thousands of microbial genomes shed light on interconnected biogeochemical processes in an aquifer system.</title>
        <authorList>
            <person name="Anantharaman K."/>
            <person name="Brown C.T."/>
            <person name="Hug L.A."/>
            <person name="Sharon I."/>
            <person name="Castelle C.J."/>
            <person name="Probst A.J."/>
            <person name="Thomas B.C."/>
            <person name="Singh A."/>
            <person name="Wilkins M.J."/>
            <person name="Karaoz U."/>
            <person name="Brodie E.L."/>
            <person name="Williams K.H."/>
            <person name="Hubbard S.S."/>
            <person name="Banfield J.F."/>
        </authorList>
    </citation>
    <scope>NUCLEOTIDE SEQUENCE [LARGE SCALE GENOMIC DNA]</scope>
</reference>
<dbReference type="AlphaFoldDB" id="A0A1F5Z4C7"/>
<dbReference type="EMBL" id="MFJG01000009">
    <property type="protein sequence ID" value="OGG07291.1"/>
    <property type="molecule type" value="Genomic_DNA"/>
</dbReference>
<dbReference type="STRING" id="1798377.A2872_01650"/>
<dbReference type="Gene3D" id="3.40.630.10">
    <property type="entry name" value="Zn peptidases"/>
    <property type="match status" value="1"/>
</dbReference>
<accession>A0A1F5Z4C7</accession>
<evidence type="ECO:0000313" key="1">
    <source>
        <dbReference type="EMBL" id="OGG07291.1"/>
    </source>
</evidence>
<dbReference type="Proteomes" id="UP000178681">
    <property type="component" value="Unassembled WGS sequence"/>
</dbReference>
<gene>
    <name evidence="1" type="ORF">A2872_01650</name>
</gene>
<name>A0A1F5Z4C7_9BACT</name>
<protein>
    <recommendedName>
        <fullName evidence="3">Succinylglutamate desuccinylase</fullName>
    </recommendedName>
</protein>